<keyword evidence="4" id="KW-0963">Cytoplasm</keyword>
<dbReference type="GO" id="GO:0005730">
    <property type="term" value="C:nucleolus"/>
    <property type="evidence" value="ECO:0007669"/>
    <property type="project" value="UniProtKB-SubCell"/>
</dbReference>
<feature type="domain" description="Exoribonuclease phosphorolytic" evidence="8">
    <location>
        <begin position="198"/>
        <end position="260"/>
    </location>
</feature>
<dbReference type="EMBL" id="VXIV02001644">
    <property type="protein sequence ID" value="KAF6031017.1"/>
    <property type="molecule type" value="Genomic_DNA"/>
</dbReference>
<organism evidence="9 10">
    <name type="scientific">Bugula neritina</name>
    <name type="common">Brown bryozoan</name>
    <name type="synonym">Sertularia neritina</name>
    <dbReference type="NCBI Taxonomy" id="10212"/>
    <lineage>
        <taxon>Eukaryota</taxon>
        <taxon>Metazoa</taxon>
        <taxon>Spiralia</taxon>
        <taxon>Lophotrochozoa</taxon>
        <taxon>Bryozoa</taxon>
        <taxon>Gymnolaemata</taxon>
        <taxon>Cheilostomatida</taxon>
        <taxon>Flustrina</taxon>
        <taxon>Buguloidea</taxon>
        <taxon>Bugulidae</taxon>
        <taxon>Bugula</taxon>
    </lineage>
</organism>
<evidence type="ECO:0000256" key="4">
    <source>
        <dbReference type="ARBA" id="ARBA00022490"/>
    </source>
</evidence>
<dbReference type="Proteomes" id="UP000593567">
    <property type="component" value="Unassembled WGS sequence"/>
</dbReference>
<dbReference type="GO" id="GO:0034473">
    <property type="term" value="P:U1 snRNA 3'-end processing"/>
    <property type="evidence" value="ECO:0007669"/>
    <property type="project" value="TreeGrafter"/>
</dbReference>
<sequence length="278" mass="30199">MAEVLLSQAEKIFIVHGVEDNVRIDGRSCLEYRSFEIETGTVSNASGSARVRMANTDILVGVKAELGVPALRKPDEGKLEFFVDCSANANPKFEGRGGEELANDIASMLSQAYGDKNTLDMRKLCIADGQHCWILYIDVLLLEVGGNLYDAVSLAVKSALYDTKIPNLTLTTNEEGQVEIDLSDDPFDYSEIDVENCPILVTCCKIGKSHVIDPSVEEEVCSLCRLVVSVTRTGHITSTRKVGAGSLLPESIAEMVSTSREIGISLNEALLNKLKGRI</sequence>
<dbReference type="Gene3D" id="3.30.230.70">
    <property type="entry name" value="GHMP Kinase, N-terminal domain"/>
    <property type="match status" value="1"/>
</dbReference>
<dbReference type="SUPFAM" id="SSF55666">
    <property type="entry name" value="Ribonuclease PH domain 2-like"/>
    <property type="match status" value="1"/>
</dbReference>
<evidence type="ECO:0000313" key="10">
    <source>
        <dbReference type="Proteomes" id="UP000593567"/>
    </source>
</evidence>
<evidence type="ECO:0000256" key="1">
    <source>
        <dbReference type="ARBA" id="ARBA00004496"/>
    </source>
</evidence>
<evidence type="ECO:0000256" key="2">
    <source>
        <dbReference type="ARBA" id="ARBA00004604"/>
    </source>
</evidence>
<feature type="domain" description="Exoribonuclease phosphorolytic" evidence="7">
    <location>
        <begin position="31"/>
        <end position="166"/>
    </location>
</feature>
<evidence type="ECO:0000259" key="7">
    <source>
        <dbReference type="Pfam" id="PF01138"/>
    </source>
</evidence>
<dbReference type="InterPro" id="IPR036345">
    <property type="entry name" value="ExoRNase_PH_dom2_sf"/>
</dbReference>
<dbReference type="OrthoDB" id="272245at2759"/>
<comment type="caution">
    <text evidence="9">The sequence shown here is derived from an EMBL/GenBank/DDBJ whole genome shotgun (WGS) entry which is preliminary data.</text>
</comment>
<dbReference type="GO" id="GO:0000177">
    <property type="term" value="C:cytoplasmic exosome (RNase complex)"/>
    <property type="evidence" value="ECO:0007669"/>
    <property type="project" value="TreeGrafter"/>
</dbReference>
<dbReference type="AlphaFoldDB" id="A0A7J7JYH6"/>
<dbReference type="InterPro" id="IPR020568">
    <property type="entry name" value="Ribosomal_Su5_D2-typ_SF"/>
</dbReference>
<dbReference type="InterPro" id="IPR027408">
    <property type="entry name" value="PNPase/RNase_PH_dom_sf"/>
</dbReference>
<evidence type="ECO:0000256" key="5">
    <source>
        <dbReference type="ARBA" id="ARBA00022835"/>
    </source>
</evidence>
<dbReference type="GO" id="GO:0000176">
    <property type="term" value="C:nuclear exosome (RNase complex)"/>
    <property type="evidence" value="ECO:0007669"/>
    <property type="project" value="TreeGrafter"/>
</dbReference>
<dbReference type="InterPro" id="IPR001247">
    <property type="entry name" value="ExoRNase_PH_dom1"/>
</dbReference>
<evidence type="ECO:0000256" key="6">
    <source>
        <dbReference type="ARBA" id="ARBA00042523"/>
    </source>
</evidence>
<dbReference type="GO" id="GO:0035925">
    <property type="term" value="F:mRNA 3'-UTR AU-rich region binding"/>
    <property type="evidence" value="ECO:0007669"/>
    <property type="project" value="TreeGrafter"/>
</dbReference>
<dbReference type="Pfam" id="PF01138">
    <property type="entry name" value="RNase_PH"/>
    <property type="match status" value="1"/>
</dbReference>
<proteinExistence type="inferred from homology"/>
<dbReference type="GO" id="GO:0016075">
    <property type="term" value="P:rRNA catabolic process"/>
    <property type="evidence" value="ECO:0007669"/>
    <property type="project" value="TreeGrafter"/>
</dbReference>
<dbReference type="Pfam" id="PF03725">
    <property type="entry name" value="RNase_PH_C"/>
    <property type="match status" value="1"/>
</dbReference>
<dbReference type="GO" id="GO:0000467">
    <property type="term" value="P:exonucleolytic trimming to generate mature 3'-end of 5.8S rRNA from tricistronic rRNA transcript (SSU-rRNA, 5.8S rRNA, LSU-rRNA)"/>
    <property type="evidence" value="ECO:0007669"/>
    <property type="project" value="TreeGrafter"/>
</dbReference>
<dbReference type="InterPro" id="IPR050590">
    <property type="entry name" value="Exosome_comp_Rrp42_subfam"/>
</dbReference>
<name>A0A7J7JYH6_BUGNE</name>
<dbReference type="GO" id="GO:0071028">
    <property type="term" value="P:nuclear mRNA surveillance"/>
    <property type="evidence" value="ECO:0007669"/>
    <property type="project" value="TreeGrafter"/>
</dbReference>
<dbReference type="InterPro" id="IPR015847">
    <property type="entry name" value="ExoRNase_PH_dom2"/>
</dbReference>
<keyword evidence="5" id="KW-0271">Exosome</keyword>
<dbReference type="GO" id="GO:0034476">
    <property type="term" value="P:U5 snRNA 3'-end processing"/>
    <property type="evidence" value="ECO:0007669"/>
    <property type="project" value="TreeGrafter"/>
</dbReference>
<dbReference type="GO" id="GO:0071035">
    <property type="term" value="P:nuclear polyadenylation-dependent rRNA catabolic process"/>
    <property type="evidence" value="ECO:0007669"/>
    <property type="project" value="TreeGrafter"/>
</dbReference>
<dbReference type="GO" id="GO:0071038">
    <property type="term" value="P:TRAMP-dependent tRNA surveillance pathway"/>
    <property type="evidence" value="ECO:0007669"/>
    <property type="project" value="TreeGrafter"/>
</dbReference>
<reference evidence="9" key="1">
    <citation type="submission" date="2020-06" db="EMBL/GenBank/DDBJ databases">
        <title>Draft genome of Bugula neritina, a colonial animal packing powerful symbionts and potential medicines.</title>
        <authorList>
            <person name="Rayko M."/>
        </authorList>
    </citation>
    <scope>NUCLEOTIDE SEQUENCE [LARGE SCALE GENOMIC DNA]</scope>
    <source>
        <strain evidence="9">Kwan_BN1</strain>
    </source>
</reference>
<gene>
    <name evidence="9" type="ORF">EB796_010682</name>
</gene>
<evidence type="ECO:0000313" key="9">
    <source>
        <dbReference type="EMBL" id="KAF6031017.1"/>
    </source>
</evidence>
<accession>A0A7J7JYH6</accession>
<comment type="similarity">
    <text evidence="3">Belongs to the RNase PH family.</text>
</comment>
<dbReference type="CDD" id="cd11367">
    <property type="entry name" value="RNase_PH_RRP42"/>
    <property type="match status" value="1"/>
</dbReference>
<comment type="subcellular location">
    <subcellularLocation>
        <location evidence="1">Cytoplasm</location>
    </subcellularLocation>
    <subcellularLocation>
        <location evidence="2">Nucleus</location>
        <location evidence="2">Nucleolus</location>
    </subcellularLocation>
</comment>
<dbReference type="PANTHER" id="PTHR11097">
    <property type="entry name" value="EXOSOME COMPLEX EXONUCLEASE RIBOSOMAL RNA PROCESSING PROTEIN"/>
    <property type="match status" value="1"/>
</dbReference>
<evidence type="ECO:0000256" key="3">
    <source>
        <dbReference type="ARBA" id="ARBA00006678"/>
    </source>
</evidence>
<protein>
    <recommendedName>
        <fullName evidence="6">Ribosomal RNA-processing protein 42</fullName>
    </recommendedName>
</protein>
<dbReference type="GO" id="GO:0034475">
    <property type="term" value="P:U4 snRNA 3'-end processing"/>
    <property type="evidence" value="ECO:0007669"/>
    <property type="project" value="TreeGrafter"/>
</dbReference>
<keyword evidence="10" id="KW-1185">Reference proteome</keyword>
<dbReference type="SUPFAM" id="SSF54211">
    <property type="entry name" value="Ribosomal protein S5 domain 2-like"/>
    <property type="match status" value="1"/>
</dbReference>
<evidence type="ECO:0000259" key="8">
    <source>
        <dbReference type="Pfam" id="PF03725"/>
    </source>
</evidence>
<dbReference type="PANTHER" id="PTHR11097:SF8">
    <property type="entry name" value="EXOSOME COMPLEX COMPONENT RRP42"/>
    <property type="match status" value="1"/>
</dbReference>